<comment type="function">
    <text evidence="2">Plays an important role in DNA replication, recombination and repair. Binds to ssDNA and to an array of partner proteins to recruit them to their sites of action during DNA metabolism.</text>
</comment>
<keyword evidence="2" id="KW-0234">DNA repair</keyword>
<dbReference type="eggNOG" id="COG0629">
    <property type="taxonomic scope" value="Bacteria"/>
</dbReference>
<evidence type="ECO:0000256" key="2">
    <source>
        <dbReference type="HAMAP-Rule" id="MF_00984"/>
    </source>
</evidence>
<dbReference type="GO" id="GO:0006281">
    <property type="term" value="P:DNA repair"/>
    <property type="evidence" value="ECO:0007669"/>
    <property type="project" value="UniProtKB-UniRule"/>
</dbReference>
<dbReference type="Gene3D" id="2.40.50.140">
    <property type="entry name" value="Nucleic acid-binding proteins"/>
    <property type="match status" value="1"/>
</dbReference>
<feature type="region of interest" description="Disordered" evidence="4">
    <location>
        <begin position="102"/>
        <end position="152"/>
    </location>
</feature>
<dbReference type="PIRSF" id="PIRSF002070">
    <property type="entry name" value="SSB"/>
    <property type="match status" value="1"/>
</dbReference>
<feature type="compositionally biased region" description="Gly residues" evidence="4">
    <location>
        <begin position="104"/>
        <end position="114"/>
    </location>
</feature>
<dbReference type="PROSITE" id="PS50935">
    <property type="entry name" value="SSB"/>
    <property type="match status" value="1"/>
</dbReference>
<dbReference type="FunCoup" id="E6W1E1">
    <property type="interactions" value="379"/>
</dbReference>
<evidence type="ECO:0000256" key="4">
    <source>
        <dbReference type="SAM" id="MobiDB-lite"/>
    </source>
</evidence>
<gene>
    <name evidence="5" type="ordered locus">Selin_0649</name>
</gene>
<dbReference type="OrthoDB" id="9809878at2"/>
<dbReference type="GO" id="GO:0009295">
    <property type="term" value="C:nucleoid"/>
    <property type="evidence" value="ECO:0007669"/>
    <property type="project" value="TreeGrafter"/>
</dbReference>
<comment type="caution">
    <text evidence="2">Lacks conserved residue(s) required for the propagation of feature annotation.</text>
</comment>
<protein>
    <recommendedName>
        <fullName evidence="2 3">Single-stranded DNA-binding protein</fullName>
        <shortName evidence="2">SSB</shortName>
    </recommendedName>
</protein>
<dbReference type="KEGG" id="din:Selin_0649"/>
<dbReference type="STRING" id="653733.Selin_0649"/>
<dbReference type="InterPro" id="IPR011344">
    <property type="entry name" value="ssDNA-bd"/>
</dbReference>
<feature type="short sequence motif" description="Important for interaction with partner proteins" evidence="2">
    <location>
        <begin position="147"/>
        <end position="152"/>
    </location>
</feature>
<evidence type="ECO:0000256" key="1">
    <source>
        <dbReference type="ARBA" id="ARBA00023125"/>
    </source>
</evidence>
<evidence type="ECO:0000313" key="5">
    <source>
        <dbReference type="EMBL" id="ADU65397.1"/>
    </source>
</evidence>
<keyword evidence="6" id="KW-1185">Reference proteome</keyword>
<dbReference type="PANTHER" id="PTHR10302:SF27">
    <property type="entry name" value="SINGLE-STRANDED DNA-BINDING PROTEIN"/>
    <property type="match status" value="1"/>
</dbReference>
<dbReference type="Proteomes" id="UP000002572">
    <property type="component" value="Chromosome"/>
</dbReference>
<dbReference type="InterPro" id="IPR012340">
    <property type="entry name" value="NA-bd_OB-fold"/>
</dbReference>
<sequence length="152" mass="16504">MSSFNKVILVGNLTRDPELRFIPSGAAVATLGLAVNNPRADNETLFVDVTVWNKVAENCSKFLSKGSPVLVEGRLIYRTWDDKNTGQKRGKHEIVAETVQFLRGGSGGGRGEGGSSQQDGYSDFDQSYEPPSQGKGRQAMPPVDMPDDDIPF</sequence>
<keyword evidence="1 2" id="KW-0238">DNA-binding</keyword>
<organism evidence="5 6">
    <name type="scientific">Desulfurispirillum indicum (strain ATCC BAA-1389 / DSM 22839 / S5)</name>
    <dbReference type="NCBI Taxonomy" id="653733"/>
    <lineage>
        <taxon>Bacteria</taxon>
        <taxon>Pseudomonadati</taxon>
        <taxon>Chrysiogenota</taxon>
        <taxon>Chrysiogenia</taxon>
        <taxon>Chrysiogenales</taxon>
        <taxon>Chrysiogenaceae</taxon>
        <taxon>Desulfurispirillum</taxon>
    </lineage>
</organism>
<evidence type="ECO:0000256" key="3">
    <source>
        <dbReference type="PIRNR" id="PIRNR002070"/>
    </source>
</evidence>
<name>E6W1E1_DESIS</name>
<dbReference type="CDD" id="cd04496">
    <property type="entry name" value="SSB_OBF"/>
    <property type="match status" value="1"/>
</dbReference>
<dbReference type="SUPFAM" id="SSF50249">
    <property type="entry name" value="Nucleic acid-binding proteins"/>
    <property type="match status" value="1"/>
</dbReference>
<dbReference type="GO" id="GO:0006310">
    <property type="term" value="P:DNA recombination"/>
    <property type="evidence" value="ECO:0007669"/>
    <property type="project" value="UniProtKB-UniRule"/>
</dbReference>
<reference evidence="5 6" key="1">
    <citation type="submission" date="2010-12" db="EMBL/GenBank/DDBJ databases">
        <title>Complete sequence of Desulfurispirillum indicum S5.</title>
        <authorList>
            <consortium name="US DOE Joint Genome Institute"/>
            <person name="Lucas S."/>
            <person name="Copeland A."/>
            <person name="Lapidus A."/>
            <person name="Cheng J.-F."/>
            <person name="Goodwin L."/>
            <person name="Pitluck S."/>
            <person name="Chertkov O."/>
            <person name="Held B."/>
            <person name="Detter J.C."/>
            <person name="Han C."/>
            <person name="Tapia R."/>
            <person name="Land M."/>
            <person name="Hauser L."/>
            <person name="Kyrpides N."/>
            <person name="Ivanova N."/>
            <person name="Mikhailova N."/>
            <person name="Haggblom M."/>
            <person name="Rauschenbach I."/>
            <person name="Bini E."/>
            <person name="Woyke T."/>
        </authorList>
    </citation>
    <scope>NUCLEOTIDE SEQUENCE [LARGE SCALE GENOMIC DNA]</scope>
    <source>
        <strain evidence="6">ATCC BAA-1389 / DSM 22839 / S5</strain>
    </source>
</reference>
<dbReference type="HAMAP" id="MF_00984">
    <property type="entry name" value="SSB"/>
    <property type="match status" value="1"/>
</dbReference>
<keyword evidence="2" id="KW-0235">DNA replication</keyword>
<proteinExistence type="inferred from homology"/>
<dbReference type="HOGENOM" id="CLU_078758_6_0_0"/>
<dbReference type="InParanoid" id="E6W1E1"/>
<accession>E6W1E1</accession>
<dbReference type="GO" id="GO:0003697">
    <property type="term" value="F:single-stranded DNA binding"/>
    <property type="evidence" value="ECO:0007669"/>
    <property type="project" value="UniProtKB-UniRule"/>
</dbReference>
<evidence type="ECO:0000313" key="6">
    <source>
        <dbReference type="Proteomes" id="UP000002572"/>
    </source>
</evidence>
<keyword evidence="2" id="KW-0227">DNA damage</keyword>
<dbReference type="InterPro" id="IPR000424">
    <property type="entry name" value="Primosome_PriB/ssb"/>
</dbReference>
<dbReference type="PANTHER" id="PTHR10302">
    <property type="entry name" value="SINGLE-STRANDED DNA-BINDING PROTEIN"/>
    <property type="match status" value="1"/>
</dbReference>
<dbReference type="NCBIfam" id="TIGR00621">
    <property type="entry name" value="ssb"/>
    <property type="match status" value="1"/>
</dbReference>
<dbReference type="RefSeq" id="WP_013505285.1">
    <property type="nucleotide sequence ID" value="NC_014836.1"/>
</dbReference>
<dbReference type="GO" id="GO:0006260">
    <property type="term" value="P:DNA replication"/>
    <property type="evidence" value="ECO:0007669"/>
    <property type="project" value="UniProtKB-UniRule"/>
</dbReference>
<dbReference type="EMBL" id="CP002432">
    <property type="protein sequence ID" value="ADU65397.1"/>
    <property type="molecule type" value="Genomic_DNA"/>
</dbReference>
<keyword evidence="2" id="KW-0233">DNA recombination</keyword>
<dbReference type="AlphaFoldDB" id="E6W1E1"/>
<dbReference type="Pfam" id="PF00436">
    <property type="entry name" value="SSB"/>
    <property type="match status" value="1"/>
</dbReference>
<comment type="subunit">
    <text evidence="2">Homotetramer.</text>
</comment>